<evidence type="ECO:0000256" key="3">
    <source>
        <dbReference type="ARBA" id="ARBA00023235"/>
    </source>
</evidence>
<dbReference type="GO" id="GO:0003755">
    <property type="term" value="F:peptidyl-prolyl cis-trans isomerase activity"/>
    <property type="evidence" value="ECO:0007669"/>
    <property type="project" value="UniProtKB-KW"/>
</dbReference>
<dbReference type="VEuPathDB" id="VectorBase:AALB20_030325"/>
<dbReference type="PRINTS" id="PR00153">
    <property type="entry name" value="CSAPPISMRASE"/>
</dbReference>
<dbReference type="SMART" id="SM00313">
    <property type="entry name" value="PXA"/>
    <property type="match status" value="1"/>
</dbReference>
<keyword evidence="7" id="KW-1185">Reference proteome</keyword>
<accession>A0A182FBA5</accession>
<dbReference type="AlphaFoldDB" id="A0A182FBA5"/>
<dbReference type="InterPro" id="IPR003114">
    <property type="entry name" value="Phox_assoc"/>
</dbReference>
<dbReference type="VEuPathDB" id="VectorBase:AALB017453"/>
<dbReference type="FunFam" id="2.40.100.10:FF:000008">
    <property type="entry name" value="Peptidyl-prolyl cis-trans isomerase"/>
    <property type="match status" value="1"/>
</dbReference>
<dbReference type="SUPFAM" id="SSF48097">
    <property type="entry name" value="Regulator of G-protein signaling, RGS"/>
    <property type="match status" value="1"/>
</dbReference>
<dbReference type="InterPro" id="IPR002130">
    <property type="entry name" value="Cyclophilin-type_PPIase_dom"/>
</dbReference>
<protein>
    <recommendedName>
        <fullName evidence="1">peptidylprolyl isomerase</fullName>
        <ecNumber evidence="1">5.2.1.8</ecNumber>
    </recommendedName>
    <alternativeName>
        <fullName evidence="5">Rotamase PPIL1</fullName>
    </alternativeName>
</protein>
<dbReference type="PANTHER" id="PTHR22775:SF44">
    <property type="entry name" value="SORTING NEXIN-14"/>
    <property type="match status" value="1"/>
</dbReference>
<organism evidence="6 7">
    <name type="scientific">Anopheles albimanus</name>
    <name type="common">New world malaria mosquito</name>
    <dbReference type="NCBI Taxonomy" id="7167"/>
    <lineage>
        <taxon>Eukaryota</taxon>
        <taxon>Metazoa</taxon>
        <taxon>Ecdysozoa</taxon>
        <taxon>Arthropoda</taxon>
        <taxon>Hexapoda</taxon>
        <taxon>Insecta</taxon>
        <taxon>Pterygota</taxon>
        <taxon>Neoptera</taxon>
        <taxon>Endopterygota</taxon>
        <taxon>Diptera</taxon>
        <taxon>Nematocera</taxon>
        <taxon>Culicoidea</taxon>
        <taxon>Culicidae</taxon>
        <taxon>Anophelinae</taxon>
        <taxon>Anopheles</taxon>
    </lineage>
</organism>
<evidence type="ECO:0000256" key="4">
    <source>
        <dbReference type="ARBA" id="ARBA00062845"/>
    </source>
</evidence>
<dbReference type="SUPFAM" id="SSF50891">
    <property type="entry name" value="Cyclophilin-like"/>
    <property type="match status" value="1"/>
</dbReference>
<dbReference type="Proteomes" id="UP000069272">
    <property type="component" value="Chromosome 3R"/>
</dbReference>
<name>A0A182FBA5_ANOAL</name>
<sequence length="909" mass="102807">MLAIQPGNTGGIPDKLWQPHFVTFETTMGELTIELYWKHAPNTCRNFAELARRGYYNGTQFHRIIRDFMIQGGDPTGTGRGGQSIYGATFADEIHADLKHTGAGIVSMANSGPDTNGSQFFITLGPTQWLDGKHSIFGRIHSGMQIVKRIGLVETDKNDRPVEAVKIVKAKVENMLFYHVKEVLFKFYQDDIARIVGASVLVFSLVCSLYLSSIIGLTVLLFFVNGCAAAVFVLNHKDTFGRYIQKVKDFFGIKDYDASSGHECDVCGNDRCPRHNRKTLQPEPWKGFTIERSLDEAVDKLLSHILDTFIRSWYNQVTPDEEFLYHLKVNLRDGLCRLLLRAREIDAPGVIMNRLLPTVFIHYEIISKMLLVDRVPMDKLAKTFVIDEYPLHPAVLNRAAELNYLRGIAKVLIPRLFTAENTSCKIFFNLVKELLTFWVLLPIMDVIADPNLINLLIVTATDKRTKDGSRGSAEASTKSKARGETVEILRDFVQRSLRKVDCGVTVSVARQENFWNDQNKLYYFMQFLIKEGSVELLRFYLDVDILNKELEDPHITTDPTKLSSLHQQSERLLRAYHAMVQADGGEENASKVNTLTEAHERVRTKLEEKWAKHFSKTSEYFELVYGSRDIAENTDKRGDSAGTAGNKLSTKFKEVIRGAVDGAPIEATEAPTVWDALNDVHAIPSNNIYNSVTQKLRKEKGQSLDVFMATFMHSIEQSPDIGEDVAMEKEPVKKRTKKPGQSMVFGDLFELKKASKNTHTTTLLSHSVRGPSQCFVYILVKVLNAPFIIVRLALAFCCVSRKTVDTLLNSLTARLIRAGLKQSRLAFLITLLREHVFLRKLSEPTPATLLKRQQEARKRLEELRTGLGNLADVLQSPALNKHLMYCLFDILLAEMYPEFDEMPPSSTRE</sequence>
<dbReference type="InterPro" id="IPR020892">
    <property type="entry name" value="Cyclophilin-type_PPIase_CS"/>
</dbReference>
<dbReference type="InterPro" id="IPR036305">
    <property type="entry name" value="RGS_sf"/>
</dbReference>
<dbReference type="Gene3D" id="1.10.167.10">
    <property type="entry name" value="Regulator of G-protein Signalling 4, domain 2"/>
    <property type="match status" value="1"/>
</dbReference>
<dbReference type="InterPro" id="IPR044926">
    <property type="entry name" value="RGS_subdomain_2"/>
</dbReference>
<dbReference type="STRING" id="7167.A0A182FBA5"/>
<dbReference type="PANTHER" id="PTHR22775">
    <property type="entry name" value="SORTING NEXIN"/>
    <property type="match status" value="1"/>
</dbReference>
<evidence type="ECO:0000256" key="1">
    <source>
        <dbReference type="ARBA" id="ARBA00013194"/>
    </source>
</evidence>
<evidence type="ECO:0000256" key="5">
    <source>
        <dbReference type="ARBA" id="ARBA00076195"/>
    </source>
</evidence>
<dbReference type="GO" id="GO:0006457">
    <property type="term" value="P:protein folding"/>
    <property type="evidence" value="ECO:0007669"/>
    <property type="project" value="InterPro"/>
</dbReference>
<dbReference type="InterPro" id="IPR029000">
    <property type="entry name" value="Cyclophilin-like_dom_sf"/>
</dbReference>
<dbReference type="PROSITE" id="PS50072">
    <property type="entry name" value="CSA_PPIASE_2"/>
    <property type="match status" value="1"/>
</dbReference>
<proteinExistence type="predicted"/>
<evidence type="ECO:0000313" key="6">
    <source>
        <dbReference type="EnsemblMetazoa" id="AALB003788-PA"/>
    </source>
</evidence>
<dbReference type="Pfam" id="PF00160">
    <property type="entry name" value="Pro_isomerase"/>
    <property type="match status" value="1"/>
</dbReference>
<dbReference type="GO" id="GO:0035091">
    <property type="term" value="F:phosphatidylinositol binding"/>
    <property type="evidence" value="ECO:0007669"/>
    <property type="project" value="TreeGrafter"/>
</dbReference>
<keyword evidence="3" id="KW-0413">Isomerase</keyword>
<dbReference type="Gene3D" id="2.40.100.10">
    <property type="entry name" value="Cyclophilin-like"/>
    <property type="match status" value="1"/>
</dbReference>
<evidence type="ECO:0000313" key="7">
    <source>
        <dbReference type="Proteomes" id="UP000069272"/>
    </source>
</evidence>
<keyword evidence="2" id="KW-0697">Rotamase</keyword>
<dbReference type="PROSITE" id="PS51207">
    <property type="entry name" value="PXA"/>
    <property type="match status" value="1"/>
</dbReference>
<dbReference type="GO" id="GO:0005634">
    <property type="term" value="C:nucleus"/>
    <property type="evidence" value="ECO:0007669"/>
    <property type="project" value="UniProtKB-ARBA"/>
</dbReference>
<reference evidence="6" key="2">
    <citation type="submission" date="2022-08" db="UniProtKB">
        <authorList>
            <consortium name="EnsemblMetazoa"/>
        </authorList>
    </citation>
    <scope>IDENTIFICATION</scope>
    <source>
        <strain evidence="6">STECLA/ALBI9_A</strain>
    </source>
</reference>
<dbReference type="EC" id="5.2.1.8" evidence="1"/>
<dbReference type="PROSITE" id="PS00170">
    <property type="entry name" value="CSA_PPIASE_1"/>
    <property type="match status" value="1"/>
</dbReference>
<reference evidence="6 7" key="1">
    <citation type="journal article" date="2017" name="G3 (Bethesda)">
        <title>The Physical Genome Mapping of Anopheles albimanus Corrected Scaffold Misassemblies and Identified Interarm Rearrangements in Genus Anopheles.</title>
        <authorList>
            <person name="Artemov G.N."/>
            <person name="Peery A.N."/>
            <person name="Jiang X."/>
            <person name="Tu Z."/>
            <person name="Stegniy V.N."/>
            <person name="Sharakhova M.V."/>
            <person name="Sharakhov I.V."/>
        </authorList>
    </citation>
    <scope>NUCLEOTIDE SEQUENCE [LARGE SCALE GENOMIC DNA]</scope>
    <source>
        <strain evidence="6 7">ALBI9_A</strain>
    </source>
</reference>
<comment type="subunit">
    <text evidence="4">Identified in the spliceosome C complex. Interacts with SNW1/SKIP. Interacts with CDC40/PRP17; this interaction leads to CDC40 isomerization. Interacts with RBM22.</text>
</comment>
<dbReference type="EnsemblMetazoa" id="AALB003788-RA">
    <property type="protein sequence ID" value="AALB003788-PA"/>
    <property type="gene ID" value="AALB003788"/>
</dbReference>
<dbReference type="Pfam" id="PF02194">
    <property type="entry name" value="PXA"/>
    <property type="match status" value="1"/>
</dbReference>
<dbReference type="VEuPathDB" id="VectorBase:AALB20_032757"/>
<dbReference type="VEuPathDB" id="VectorBase:AALB017452"/>
<evidence type="ECO:0000256" key="2">
    <source>
        <dbReference type="ARBA" id="ARBA00023110"/>
    </source>
</evidence>